<evidence type="ECO:0000256" key="1">
    <source>
        <dbReference type="ARBA" id="ARBA00004308"/>
    </source>
</evidence>
<dbReference type="GO" id="GO:0005771">
    <property type="term" value="C:multivesicular body"/>
    <property type="evidence" value="ECO:0007669"/>
    <property type="project" value="TreeGrafter"/>
</dbReference>
<keyword evidence="2" id="KW-0472">Membrane</keyword>
<proteinExistence type="predicted"/>
<comment type="caution">
    <text evidence="4">The sequence shown here is derived from an EMBL/GenBank/DDBJ whole genome shotgun (WGS) entry which is preliminary data.</text>
</comment>
<dbReference type="Proteomes" id="UP000197138">
    <property type="component" value="Unassembled WGS sequence"/>
</dbReference>
<feature type="domain" description="Vta1/callose synthase N-terminal" evidence="3">
    <location>
        <begin position="12"/>
        <end position="65"/>
    </location>
</feature>
<sequence length="176" mass="19284">MASDHEPAKILLPYLQRADELQKHEPLVAYYCRLYAMDRGLKIPAGERTKTTNALLNSLIKQLEKDLGVKPAPEPDLSPRPHERIERQHSANISGISTAPPFFQLSFSRLSCPSSSSKHKSRISSAPLFFQTNGSVSSESVLAPTPAQAYQYGSNYRPPPEKIAEAHKAAGFAVGA</sequence>
<dbReference type="PANTHER" id="PTHR46009:SF1">
    <property type="entry name" value="VACUOLAR PROTEIN SORTING-ASSOCIATED PROTEIN VTA1 HOMOLOG"/>
    <property type="match status" value="1"/>
</dbReference>
<evidence type="ECO:0000256" key="2">
    <source>
        <dbReference type="ARBA" id="ARBA00023136"/>
    </source>
</evidence>
<dbReference type="Gene3D" id="1.25.40.270">
    <property type="entry name" value="Vacuolar protein sorting-associated protein vta1"/>
    <property type="match status" value="1"/>
</dbReference>
<reference evidence="5" key="1">
    <citation type="journal article" date="2017" name="Plant J.">
        <title>The pomegranate (Punica granatum L.) genome and the genomics of punicalagin biosynthesis.</title>
        <authorList>
            <person name="Qin G."/>
            <person name="Xu C."/>
            <person name="Ming R."/>
            <person name="Tang H."/>
            <person name="Guyot R."/>
            <person name="Kramer E.M."/>
            <person name="Hu Y."/>
            <person name="Yi X."/>
            <person name="Qi Y."/>
            <person name="Xu X."/>
            <person name="Gao Z."/>
            <person name="Pan H."/>
            <person name="Jian J."/>
            <person name="Tian Y."/>
            <person name="Yue Z."/>
            <person name="Xu Y."/>
        </authorList>
    </citation>
    <scope>NUCLEOTIDE SEQUENCE [LARGE SCALE GENOMIC DNA]</scope>
    <source>
        <strain evidence="5">cv. Dabenzi</strain>
    </source>
</reference>
<gene>
    <name evidence="4" type="ORF">CDL15_Pgr007360</name>
</gene>
<dbReference type="InterPro" id="IPR044538">
    <property type="entry name" value="Vta1-like"/>
</dbReference>
<evidence type="ECO:0000313" key="4">
    <source>
        <dbReference type="EMBL" id="OWM81322.1"/>
    </source>
</evidence>
<dbReference type="InterPro" id="IPR023175">
    <property type="entry name" value="Vta1/CALS_N_sf"/>
</dbReference>
<dbReference type="EMBL" id="MTKT01002214">
    <property type="protein sequence ID" value="OWM81322.1"/>
    <property type="molecule type" value="Genomic_DNA"/>
</dbReference>
<dbReference type="GO" id="GO:0032511">
    <property type="term" value="P:late endosome to vacuole transport via multivesicular body sorting pathway"/>
    <property type="evidence" value="ECO:0007669"/>
    <property type="project" value="InterPro"/>
</dbReference>
<dbReference type="InterPro" id="IPR039431">
    <property type="entry name" value="Vta1/CALS_N"/>
</dbReference>
<organism evidence="4 5">
    <name type="scientific">Punica granatum</name>
    <name type="common">Pomegranate</name>
    <dbReference type="NCBI Taxonomy" id="22663"/>
    <lineage>
        <taxon>Eukaryota</taxon>
        <taxon>Viridiplantae</taxon>
        <taxon>Streptophyta</taxon>
        <taxon>Embryophyta</taxon>
        <taxon>Tracheophyta</taxon>
        <taxon>Spermatophyta</taxon>
        <taxon>Magnoliopsida</taxon>
        <taxon>eudicotyledons</taxon>
        <taxon>Gunneridae</taxon>
        <taxon>Pentapetalae</taxon>
        <taxon>rosids</taxon>
        <taxon>malvids</taxon>
        <taxon>Myrtales</taxon>
        <taxon>Lythraceae</taxon>
        <taxon>Punica</taxon>
    </lineage>
</organism>
<evidence type="ECO:0000313" key="5">
    <source>
        <dbReference type="Proteomes" id="UP000197138"/>
    </source>
</evidence>
<protein>
    <recommendedName>
        <fullName evidence="3">Vta1/callose synthase N-terminal domain-containing protein</fullName>
    </recommendedName>
</protein>
<dbReference type="Pfam" id="PF04652">
    <property type="entry name" value="Vta1"/>
    <property type="match status" value="1"/>
</dbReference>
<dbReference type="PANTHER" id="PTHR46009">
    <property type="entry name" value="VACUOLAR PROTEIN SORTING-ASSOCIATED PROTEIN VTA1 HOMOLOG"/>
    <property type="match status" value="1"/>
</dbReference>
<name>A0A218XAE0_PUNGR</name>
<dbReference type="AlphaFoldDB" id="A0A218XAE0"/>
<evidence type="ECO:0000259" key="3">
    <source>
        <dbReference type="Pfam" id="PF04652"/>
    </source>
</evidence>
<comment type="subcellular location">
    <subcellularLocation>
        <location evidence="1">Endomembrane system</location>
    </subcellularLocation>
</comment>
<accession>A0A218XAE0</accession>